<dbReference type="OrthoDB" id="4786623at2"/>
<sequence length="129" mass="14679">MSEIGQKLIEETRKVAAEYPDFIFKDICRYVNDGKPGCIVGHALWNLGMVDETTEGKGFNDDGIWGLDKYLNLNLDPYEYTWLRAAQDEQDTGAPWGKAVAAADEVAAREDLYTRDLLDCERRDCEHDE</sequence>
<gene>
    <name evidence="1" type="ORF">DQP57_00565</name>
</gene>
<comment type="caution">
    <text evidence="1">The sequence shown here is derived from an EMBL/GenBank/DDBJ whole genome shotgun (WGS) entry which is preliminary data.</text>
</comment>
<dbReference type="Proteomes" id="UP000250915">
    <property type="component" value="Unassembled WGS sequence"/>
</dbReference>
<reference evidence="1 2" key="1">
    <citation type="submission" date="2018-06" db="EMBL/GenBank/DDBJ databases">
        <title>NTM in soil in Japan.</title>
        <authorList>
            <person name="Ohya K."/>
        </authorList>
    </citation>
    <scope>NUCLEOTIDE SEQUENCE [LARGE SCALE GENOMIC DNA]</scope>
    <source>
        <strain evidence="1 2">GF28</strain>
    </source>
</reference>
<accession>A0A329MCI7</accession>
<protein>
    <submittedName>
        <fullName evidence="1">Uncharacterized protein</fullName>
    </submittedName>
</protein>
<evidence type="ECO:0000313" key="1">
    <source>
        <dbReference type="EMBL" id="RAV17550.1"/>
    </source>
</evidence>
<organism evidence="1 2">
    <name type="scientific">Mycobacterium colombiense</name>
    <dbReference type="NCBI Taxonomy" id="339268"/>
    <lineage>
        <taxon>Bacteria</taxon>
        <taxon>Bacillati</taxon>
        <taxon>Actinomycetota</taxon>
        <taxon>Actinomycetes</taxon>
        <taxon>Mycobacteriales</taxon>
        <taxon>Mycobacteriaceae</taxon>
        <taxon>Mycobacterium</taxon>
        <taxon>Mycobacterium avium complex (MAC)</taxon>
    </lineage>
</organism>
<dbReference type="AlphaFoldDB" id="A0A329MCI7"/>
<evidence type="ECO:0000313" key="2">
    <source>
        <dbReference type="Proteomes" id="UP000250915"/>
    </source>
</evidence>
<dbReference type="EMBL" id="QMEV01000001">
    <property type="protein sequence ID" value="RAV17550.1"/>
    <property type="molecule type" value="Genomic_DNA"/>
</dbReference>
<name>A0A329MCI7_9MYCO</name>
<dbReference type="RefSeq" id="WP_112630716.1">
    <property type="nucleotide sequence ID" value="NZ_QMEV01000001.1"/>
</dbReference>
<proteinExistence type="predicted"/>